<dbReference type="Gene3D" id="1.10.238.10">
    <property type="entry name" value="EF-hand"/>
    <property type="match status" value="1"/>
</dbReference>
<dbReference type="InterPro" id="IPR011992">
    <property type="entry name" value="EF-hand-dom_pair"/>
</dbReference>
<dbReference type="PROSITE" id="PS50222">
    <property type="entry name" value="EF_HAND_2"/>
    <property type="match status" value="1"/>
</dbReference>
<dbReference type="PANTHER" id="PTHR23056:SF138">
    <property type="entry name" value="CALCINEURIN B-LIKE PROTEIN 3"/>
    <property type="match status" value="1"/>
</dbReference>
<dbReference type="InterPro" id="IPR002048">
    <property type="entry name" value="EF_hand_dom"/>
</dbReference>
<evidence type="ECO:0000259" key="4">
    <source>
        <dbReference type="PROSITE" id="PS50222"/>
    </source>
</evidence>
<dbReference type="GO" id="GO:0019722">
    <property type="term" value="P:calcium-mediated signaling"/>
    <property type="evidence" value="ECO:0007669"/>
    <property type="project" value="UniProtKB-UniRule"/>
</dbReference>
<accession>A0A7J0DBK6</accession>
<comment type="caution">
    <text evidence="5">The sequence shown here is derived from an EMBL/GenBank/DDBJ whole genome shotgun (WGS) entry which is preliminary data.</text>
</comment>
<evidence type="ECO:0000313" key="5">
    <source>
        <dbReference type="EMBL" id="GFS31724.1"/>
    </source>
</evidence>
<dbReference type="OrthoDB" id="191686at2759"/>
<name>A0A7J0DBK6_9ERIC</name>
<dbReference type="Proteomes" id="UP000585474">
    <property type="component" value="Unassembled WGS sequence"/>
</dbReference>
<organism evidence="5 6">
    <name type="scientific">Actinidia rufa</name>
    <dbReference type="NCBI Taxonomy" id="165716"/>
    <lineage>
        <taxon>Eukaryota</taxon>
        <taxon>Viridiplantae</taxon>
        <taxon>Streptophyta</taxon>
        <taxon>Embryophyta</taxon>
        <taxon>Tracheophyta</taxon>
        <taxon>Spermatophyta</taxon>
        <taxon>Magnoliopsida</taxon>
        <taxon>eudicotyledons</taxon>
        <taxon>Gunneridae</taxon>
        <taxon>Pentapetalae</taxon>
        <taxon>asterids</taxon>
        <taxon>Ericales</taxon>
        <taxon>Actinidiaceae</taxon>
        <taxon>Actinidia</taxon>
    </lineage>
</organism>
<keyword evidence="6" id="KW-1185">Reference proteome</keyword>
<dbReference type="AlphaFoldDB" id="A0A7J0DBK6"/>
<comment type="subcellular location">
    <subcellularLocation>
        <location evidence="3">Membrane</location>
    </subcellularLocation>
</comment>
<evidence type="ECO:0000256" key="2">
    <source>
        <dbReference type="ARBA" id="ARBA00023774"/>
    </source>
</evidence>
<protein>
    <recommendedName>
        <fullName evidence="3">Calcineurin B-like protein</fullName>
    </recommendedName>
</protein>
<dbReference type="SUPFAM" id="SSF47473">
    <property type="entry name" value="EF-hand"/>
    <property type="match status" value="1"/>
</dbReference>
<dbReference type="GO" id="GO:0005509">
    <property type="term" value="F:calcium ion binding"/>
    <property type="evidence" value="ECO:0007669"/>
    <property type="project" value="UniProtKB-UniRule"/>
</dbReference>
<dbReference type="EMBL" id="BJWL01000150">
    <property type="protein sequence ID" value="GFS31724.1"/>
    <property type="molecule type" value="Genomic_DNA"/>
</dbReference>
<evidence type="ECO:0000256" key="1">
    <source>
        <dbReference type="ARBA" id="ARBA00022737"/>
    </source>
</evidence>
<keyword evidence="3" id="KW-0472">Membrane</keyword>
<proteinExistence type="inferred from homology"/>
<comment type="similarity">
    <text evidence="2 3">Belongs to the calcineurin regulatory subunit family.</text>
</comment>
<keyword evidence="3" id="KW-0479">Metal-binding</keyword>
<feature type="domain" description="EF-hand" evidence="4">
    <location>
        <begin position="62"/>
        <end position="97"/>
    </location>
</feature>
<comment type="subunit">
    <text evidence="3">Homodimer. Interacts with CIPK.</text>
</comment>
<keyword evidence="3" id="KW-0106">Calcium</keyword>
<evidence type="ECO:0000256" key="3">
    <source>
        <dbReference type="RuleBase" id="RU369080"/>
    </source>
</evidence>
<dbReference type="GO" id="GO:0016020">
    <property type="term" value="C:membrane"/>
    <property type="evidence" value="ECO:0007669"/>
    <property type="project" value="UniProtKB-SubCell"/>
</dbReference>
<dbReference type="PANTHER" id="PTHR23056">
    <property type="entry name" value="CALCINEURIN B"/>
    <property type="match status" value="1"/>
</dbReference>
<sequence length="228" mass="25918">MSQCLDGFKHLCAPLLRCCDIDLYRQSRDLEDPEVLARETVFSVSEIEALYELFKKISSAVIDDGLINKVFDLFDTKHNGILGFEEFARALSVFHPNAPIDDKIEFSFQLYDLKQQGFIERQEWGVNDCEVEELMTLLGMLYDLSSIGGGEDAKDVYYRVNSIWETRAPSKLPSVWKMGHLAGELWVSILPLLARVLVSHRVLKLVQEEGSPELIGEGRRLGACDLWC</sequence>
<comment type="function">
    <text evidence="3">Acts as a calcium sensor. CBL proteins interact with CIPK serine-threonine protein kinases. Binding of a CBL protein to the regulatory NAF domain of a CIPK protein lead to the activation of the kinase in a calcium-dependent manner.</text>
</comment>
<dbReference type="GO" id="GO:0019900">
    <property type="term" value="F:kinase binding"/>
    <property type="evidence" value="ECO:0007669"/>
    <property type="project" value="UniProtKB-UniRule"/>
</dbReference>
<gene>
    <name evidence="5" type="ORF">Acr_00g0018890</name>
</gene>
<keyword evidence="1 3" id="KW-0677">Repeat</keyword>
<evidence type="ECO:0000313" key="6">
    <source>
        <dbReference type="Proteomes" id="UP000585474"/>
    </source>
</evidence>
<dbReference type="InterPro" id="IPR045198">
    <property type="entry name" value="CNBL1-10"/>
</dbReference>
<reference evidence="6" key="1">
    <citation type="submission" date="2019-07" db="EMBL/GenBank/DDBJ databases">
        <title>De Novo Assembly of kiwifruit Actinidia rufa.</title>
        <authorList>
            <person name="Sugita-Konishi S."/>
            <person name="Sato K."/>
            <person name="Mori E."/>
            <person name="Abe Y."/>
            <person name="Kisaki G."/>
            <person name="Hamano K."/>
            <person name="Suezawa K."/>
            <person name="Otani M."/>
            <person name="Fukuda T."/>
            <person name="Manabe T."/>
            <person name="Gomi K."/>
            <person name="Tabuchi M."/>
            <person name="Akimitsu K."/>
            <person name="Kataoka I."/>
        </authorList>
    </citation>
    <scope>NUCLEOTIDE SEQUENCE [LARGE SCALE GENOMIC DNA]</scope>
    <source>
        <strain evidence="6">cv. Fuchu</strain>
    </source>
</reference>